<feature type="transmembrane region" description="Helical" evidence="1">
    <location>
        <begin position="201"/>
        <end position="218"/>
    </location>
</feature>
<keyword evidence="1" id="KW-0812">Transmembrane</keyword>
<keyword evidence="1" id="KW-0472">Membrane</keyword>
<name>A0A8J6CCH0_DIALT</name>
<evidence type="ECO:0000313" key="4">
    <source>
        <dbReference type="Proteomes" id="UP000751190"/>
    </source>
</evidence>
<sequence length="294" mass="30820">MATLFLLAAARFGEAAKLAPAPPSSDASLISLIFDIVLLRGKLITLCVMCGYALFVALKVRALGPRNAFWGVSFVRTLLGAFGGGIVVPICLGMPPGPMANDMVVTAALVGWYIAQRSPGDLGFRVLGPSGLPTARLLVLLAFETFRANFVISMTDLAARTLKPSLFATPLWGPLLCGAMAGSFGNFLPFDKGLAPIDKGFSWPMISAFSIAALYLALMHEPTIGPAIWAACAPSFERSAETCRVGAVAFLCTVGVLQETLMGPSWHPLQPLTALLSAVVPPVVAESPTKAKAS</sequence>
<dbReference type="Proteomes" id="UP000751190">
    <property type="component" value="Unassembled WGS sequence"/>
</dbReference>
<feature type="transmembrane region" description="Helical" evidence="1">
    <location>
        <begin position="171"/>
        <end position="189"/>
    </location>
</feature>
<keyword evidence="4" id="KW-1185">Reference proteome</keyword>
<accession>A0A8J6CCH0</accession>
<proteinExistence type="predicted"/>
<feature type="signal peptide" evidence="2">
    <location>
        <begin position="1"/>
        <end position="15"/>
    </location>
</feature>
<keyword evidence="1" id="KW-1133">Transmembrane helix</keyword>
<evidence type="ECO:0000313" key="3">
    <source>
        <dbReference type="EMBL" id="KAG8464780.1"/>
    </source>
</evidence>
<keyword evidence="2" id="KW-0732">Signal</keyword>
<evidence type="ECO:0000256" key="1">
    <source>
        <dbReference type="SAM" id="Phobius"/>
    </source>
</evidence>
<feature type="transmembrane region" description="Helical" evidence="1">
    <location>
        <begin position="39"/>
        <end position="58"/>
    </location>
</feature>
<protein>
    <submittedName>
        <fullName evidence="3">Uncharacterized protein</fullName>
    </submittedName>
</protein>
<dbReference type="EMBL" id="JAGTXO010000012">
    <property type="protein sequence ID" value="KAG8464780.1"/>
    <property type="molecule type" value="Genomic_DNA"/>
</dbReference>
<comment type="caution">
    <text evidence="3">The sequence shown here is derived from an EMBL/GenBank/DDBJ whole genome shotgun (WGS) entry which is preliminary data.</text>
</comment>
<feature type="chain" id="PRO_5035223749" evidence="2">
    <location>
        <begin position="16"/>
        <end position="294"/>
    </location>
</feature>
<gene>
    <name evidence="3" type="ORF">KFE25_010148</name>
</gene>
<evidence type="ECO:0000256" key="2">
    <source>
        <dbReference type="SAM" id="SignalP"/>
    </source>
</evidence>
<feature type="transmembrane region" description="Helical" evidence="1">
    <location>
        <begin position="70"/>
        <end position="95"/>
    </location>
</feature>
<dbReference type="AlphaFoldDB" id="A0A8J6CCH0"/>
<reference evidence="3" key="1">
    <citation type="submission" date="2021-05" db="EMBL/GenBank/DDBJ databases">
        <title>The genome of the haptophyte Pavlova lutheri (Diacronema luteri, Pavlovales) - a model for lipid biosynthesis in eukaryotic algae.</title>
        <authorList>
            <person name="Hulatt C.J."/>
            <person name="Posewitz M.C."/>
        </authorList>
    </citation>
    <scope>NUCLEOTIDE SEQUENCE</scope>
    <source>
        <strain evidence="3">NIVA-4/92</strain>
    </source>
</reference>
<organism evidence="3 4">
    <name type="scientific">Diacronema lutheri</name>
    <name type="common">Unicellular marine alga</name>
    <name type="synonym">Monochrysis lutheri</name>
    <dbReference type="NCBI Taxonomy" id="2081491"/>
    <lineage>
        <taxon>Eukaryota</taxon>
        <taxon>Haptista</taxon>
        <taxon>Haptophyta</taxon>
        <taxon>Pavlovophyceae</taxon>
        <taxon>Pavlovales</taxon>
        <taxon>Pavlovaceae</taxon>
        <taxon>Diacronema</taxon>
    </lineage>
</organism>
<dbReference type="OrthoDB" id="186336at2759"/>